<dbReference type="AlphaFoldDB" id="A0A8J8FF74"/>
<organism evidence="2 3">
    <name type="scientific">Limnovirga soli</name>
    <dbReference type="NCBI Taxonomy" id="2656915"/>
    <lineage>
        <taxon>Bacteria</taxon>
        <taxon>Pseudomonadati</taxon>
        <taxon>Bacteroidota</taxon>
        <taxon>Chitinophagia</taxon>
        <taxon>Chitinophagales</taxon>
        <taxon>Chitinophagaceae</taxon>
        <taxon>Limnovirga</taxon>
    </lineage>
</organism>
<evidence type="ECO:0008006" key="4">
    <source>
        <dbReference type="Google" id="ProtNLM"/>
    </source>
</evidence>
<dbReference type="RefSeq" id="WP_171607416.1">
    <property type="nucleotide sequence ID" value="NZ_WHPF01000005.1"/>
</dbReference>
<keyword evidence="1" id="KW-1133">Transmembrane helix</keyword>
<proteinExistence type="predicted"/>
<name>A0A8J8FF74_9BACT</name>
<evidence type="ECO:0000256" key="1">
    <source>
        <dbReference type="SAM" id="Phobius"/>
    </source>
</evidence>
<gene>
    <name evidence="2" type="ORF">GD597_08490</name>
</gene>
<feature type="transmembrane region" description="Helical" evidence="1">
    <location>
        <begin position="12"/>
        <end position="30"/>
    </location>
</feature>
<keyword evidence="3" id="KW-1185">Reference proteome</keyword>
<keyword evidence="1" id="KW-0472">Membrane</keyword>
<protein>
    <recommendedName>
        <fullName evidence="4">DUF3592 domain-containing protein</fullName>
    </recommendedName>
</protein>
<dbReference type="Proteomes" id="UP000598971">
    <property type="component" value="Unassembled WGS sequence"/>
</dbReference>
<evidence type="ECO:0000313" key="3">
    <source>
        <dbReference type="Proteomes" id="UP000598971"/>
    </source>
</evidence>
<reference evidence="2" key="1">
    <citation type="submission" date="2019-10" db="EMBL/GenBank/DDBJ databases">
        <title>Draft genome sequence of Panacibacter sp. KCS-6.</title>
        <authorList>
            <person name="Yim K.J."/>
        </authorList>
    </citation>
    <scope>NUCLEOTIDE SEQUENCE</scope>
    <source>
        <strain evidence="2">KCS-6</strain>
    </source>
</reference>
<evidence type="ECO:0000313" key="2">
    <source>
        <dbReference type="EMBL" id="NNV55492.1"/>
    </source>
</evidence>
<comment type="caution">
    <text evidence="2">The sequence shown here is derived from an EMBL/GenBank/DDBJ whole genome shotgun (WGS) entry which is preliminary data.</text>
</comment>
<feature type="transmembrane region" description="Helical" evidence="1">
    <location>
        <begin position="110"/>
        <end position="128"/>
    </location>
</feature>
<sequence length="141" mass="16329">MNSYGKYSKIIKGFFLLMLLFFFFGSYYNYRMKVEVIANGIAVKVSIFDVSCVGRLSNLWFRDSINIVHHVNLDPSECLKYNPGDTISLLYNAKNEIYYLPQVSFNEEKGVMLFSGIAILLSVIYFILPNSKLFKPFSRFL</sequence>
<dbReference type="EMBL" id="WHPF01000005">
    <property type="protein sequence ID" value="NNV55492.1"/>
    <property type="molecule type" value="Genomic_DNA"/>
</dbReference>
<keyword evidence="1" id="KW-0812">Transmembrane</keyword>
<accession>A0A8J8FF74</accession>